<evidence type="ECO:0000256" key="1">
    <source>
        <dbReference type="ARBA" id="ARBA00004123"/>
    </source>
</evidence>
<dbReference type="PROSITE" id="PS51215">
    <property type="entry name" value="AWS"/>
    <property type="match status" value="1"/>
</dbReference>
<evidence type="ECO:0000256" key="4">
    <source>
        <dbReference type="ARBA" id="ARBA00022603"/>
    </source>
</evidence>
<dbReference type="InParanoid" id="G4ZVM4"/>
<proteinExistence type="predicted"/>
<keyword evidence="12" id="KW-1185">Reference proteome</keyword>
<dbReference type="InterPro" id="IPR046341">
    <property type="entry name" value="SET_dom_sf"/>
</dbReference>
<dbReference type="InterPro" id="IPR050777">
    <property type="entry name" value="SET2_Histone-Lys_MeTrsfase"/>
</dbReference>
<dbReference type="GeneID" id="20659955"/>
<dbReference type="KEGG" id="psoj:PHYSODRAFT_517664"/>
<dbReference type="Proteomes" id="UP000002640">
    <property type="component" value="Unassembled WGS sequence"/>
</dbReference>
<sequence>QMQIECLHGHCGSGHECSNQQLQRQAFPLRYIAHLESKGISLMAGDAIGPKQCIGEYTGEVITKQQYKHRLQRARSNCHIYGMLLNNQDVIDATRKGSIIRFANHSCSANAVIERWEVDGEEYCGLYALEAIAKDNEISFDYRAETFMGRVSTRCYCKASNCRGYVAI</sequence>
<evidence type="ECO:0000256" key="6">
    <source>
        <dbReference type="ARBA" id="ARBA00022691"/>
    </source>
</evidence>
<comment type="subcellular location">
    <subcellularLocation>
        <location evidence="2">Chromosome</location>
    </subcellularLocation>
    <subcellularLocation>
        <location evidence="1">Nucleus</location>
    </subcellularLocation>
</comment>
<name>G4ZVM4_PHYSP</name>
<feature type="domain" description="Post-SET" evidence="9">
    <location>
        <begin position="151"/>
        <end position="167"/>
    </location>
</feature>
<feature type="domain" description="AWS" evidence="10">
    <location>
        <begin position="1"/>
        <end position="26"/>
    </location>
</feature>
<evidence type="ECO:0008006" key="13">
    <source>
        <dbReference type="Google" id="ProtNLM"/>
    </source>
</evidence>
<evidence type="ECO:0000259" key="9">
    <source>
        <dbReference type="PROSITE" id="PS50868"/>
    </source>
</evidence>
<keyword evidence="5" id="KW-0808">Transferase</keyword>
<dbReference type="SMART" id="SM00317">
    <property type="entry name" value="SET"/>
    <property type="match status" value="1"/>
</dbReference>
<evidence type="ECO:0000259" key="8">
    <source>
        <dbReference type="PROSITE" id="PS50280"/>
    </source>
</evidence>
<feature type="non-terminal residue" evidence="11">
    <location>
        <position position="1"/>
    </location>
</feature>
<feature type="domain" description="SET" evidence="8">
    <location>
        <begin position="25"/>
        <end position="143"/>
    </location>
</feature>
<dbReference type="SUPFAM" id="SSF82199">
    <property type="entry name" value="SET domain"/>
    <property type="match status" value="1"/>
</dbReference>
<dbReference type="GO" id="GO:0005694">
    <property type="term" value="C:chromosome"/>
    <property type="evidence" value="ECO:0007669"/>
    <property type="project" value="UniProtKB-SubCell"/>
</dbReference>
<dbReference type="InterPro" id="IPR003616">
    <property type="entry name" value="Post-SET_dom"/>
</dbReference>
<dbReference type="SMR" id="G4ZVM4"/>
<dbReference type="GO" id="GO:0005634">
    <property type="term" value="C:nucleus"/>
    <property type="evidence" value="ECO:0007669"/>
    <property type="project" value="UniProtKB-SubCell"/>
</dbReference>
<dbReference type="Pfam" id="PF00856">
    <property type="entry name" value="SET"/>
    <property type="match status" value="1"/>
</dbReference>
<dbReference type="PROSITE" id="PS50280">
    <property type="entry name" value="SET"/>
    <property type="match status" value="1"/>
</dbReference>
<reference evidence="11 12" key="1">
    <citation type="journal article" date="2006" name="Science">
        <title>Phytophthora genome sequences uncover evolutionary origins and mechanisms of pathogenesis.</title>
        <authorList>
            <person name="Tyler B.M."/>
            <person name="Tripathy S."/>
            <person name="Zhang X."/>
            <person name="Dehal P."/>
            <person name="Jiang R.H."/>
            <person name="Aerts A."/>
            <person name="Arredondo F.D."/>
            <person name="Baxter L."/>
            <person name="Bensasson D."/>
            <person name="Beynon J.L."/>
            <person name="Chapman J."/>
            <person name="Damasceno C.M."/>
            <person name="Dorrance A.E."/>
            <person name="Dou D."/>
            <person name="Dickerman A.W."/>
            <person name="Dubchak I.L."/>
            <person name="Garbelotto M."/>
            <person name="Gijzen M."/>
            <person name="Gordon S.G."/>
            <person name="Govers F."/>
            <person name="Grunwald N.J."/>
            <person name="Huang W."/>
            <person name="Ivors K.L."/>
            <person name="Jones R.W."/>
            <person name="Kamoun S."/>
            <person name="Krampis K."/>
            <person name="Lamour K.H."/>
            <person name="Lee M.K."/>
            <person name="McDonald W.H."/>
            <person name="Medina M."/>
            <person name="Meijer H.J."/>
            <person name="Nordberg E.K."/>
            <person name="Maclean D.J."/>
            <person name="Ospina-Giraldo M.D."/>
            <person name="Morris P.F."/>
            <person name="Phuntumart V."/>
            <person name="Putnam N.H."/>
            <person name="Rash S."/>
            <person name="Rose J.K."/>
            <person name="Sakihama Y."/>
            <person name="Salamov A.A."/>
            <person name="Savidor A."/>
            <person name="Scheuring C.F."/>
            <person name="Smith B.M."/>
            <person name="Sobral B.W."/>
            <person name="Terry A."/>
            <person name="Torto-Alalibo T.A."/>
            <person name="Win J."/>
            <person name="Xu Z."/>
            <person name="Zhang H."/>
            <person name="Grigoriev I.V."/>
            <person name="Rokhsar D.S."/>
            <person name="Boore J.L."/>
        </authorList>
    </citation>
    <scope>NUCLEOTIDE SEQUENCE [LARGE SCALE GENOMIC DNA]</scope>
    <source>
        <strain evidence="11 12">P6497</strain>
    </source>
</reference>
<evidence type="ECO:0000256" key="3">
    <source>
        <dbReference type="ARBA" id="ARBA00022454"/>
    </source>
</evidence>
<evidence type="ECO:0000313" key="11">
    <source>
        <dbReference type="EMBL" id="EGZ12263.1"/>
    </source>
</evidence>
<keyword evidence="7" id="KW-0539">Nucleus</keyword>
<dbReference type="PROSITE" id="PS50868">
    <property type="entry name" value="POST_SET"/>
    <property type="match status" value="1"/>
</dbReference>
<dbReference type="PANTHER" id="PTHR22884">
    <property type="entry name" value="SET DOMAIN PROTEINS"/>
    <property type="match status" value="1"/>
</dbReference>
<dbReference type="EMBL" id="JH159157">
    <property type="protein sequence ID" value="EGZ12263.1"/>
    <property type="molecule type" value="Genomic_DNA"/>
</dbReference>
<gene>
    <name evidence="11" type="ORF">PHYSODRAFT_517664</name>
</gene>
<evidence type="ECO:0000259" key="10">
    <source>
        <dbReference type="PROSITE" id="PS51215"/>
    </source>
</evidence>
<dbReference type="STRING" id="1094619.G4ZVM4"/>
<keyword evidence="4" id="KW-0489">Methyltransferase</keyword>
<dbReference type="Gene3D" id="2.170.270.10">
    <property type="entry name" value="SET domain"/>
    <property type="match status" value="1"/>
</dbReference>
<dbReference type="InterPro" id="IPR006560">
    <property type="entry name" value="AWS_dom"/>
</dbReference>
<evidence type="ECO:0000256" key="5">
    <source>
        <dbReference type="ARBA" id="ARBA00022679"/>
    </source>
</evidence>
<dbReference type="OMA" id="ARSNCHI"/>
<dbReference type="GO" id="GO:0032259">
    <property type="term" value="P:methylation"/>
    <property type="evidence" value="ECO:0007669"/>
    <property type="project" value="UniProtKB-KW"/>
</dbReference>
<evidence type="ECO:0000256" key="7">
    <source>
        <dbReference type="ARBA" id="ARBA00023242"/>
    </source>
</evidence>
<evidence type="ECO:0000256" key="2">
    <source>
        <dbReference type="ARBA" id="ARBA00004286"/>
    </source>
</evidence>
<dbReference type="GO" id="GO:0042054">
    <property type="term" value="F:histone methyltransferase activity"/>
    <property type="evidence" value="ECO:0007669"/>
    <property type="project" value="InterPro"/>
</dbReference>
<organism evidence="11 12">
    <name type="scientific">Phytophthora sojae (strain P6497)</name>
    <name type="common">Soybean stem and root rot agent</name>
    <name type="synonym">Phytophthora megasperma f. sp. glycines</name>
    <dbReference type="NCBI Taxonomy" id="1094619"/>
    <lineage>
        <taxon>Eukaryota</taxon>
        <taxon>Sar</taxon>
        <taxon>Stramenopiles</taxon>
        <taxon>Oomycota</taxon>
        <taxon>Peronosporomycetes</taxon>
        <taxon>Peronosporales</taxon>
        <taxon>Peronosporaceae</taxon>
        <taxon>Phytophthora</taxon>
    </lineage>
</organism>
<dbReference type="InterPro" id="IPR001214">
    <property type="entry name" value="SET_dom"/>
</dbReference>
<keyword evidence="3" id="KW-0158">Chromosome</keyword>
<accession>G4ZVM4</accession>
<protein>
    <recommendedName>
        <fullName evidence="13">SET domain-containing protein</fullName>
    </recommendedName>
</protein>
<dbReference type="RefSeq" id="XP_009532596.1">
    <property type="nucleotide sequence ID" value="XM_009534301.1"/>
</dbReference>
<keyword evidence="6" id="KW-0949">S-adenosyl-L-methionine</keyword>
<evidence type="ECO:0000313" key="12">
    <source>
        <dbReference type="Proteomes" id="UP000002640"/>
    </source>
</evidence>
<dbReference type="AlphaFoldDB" id="G4ZVM4"/>